<reference evidence="2 3" key="1">
    <citation type="submission" date="2022-08" db="EMBL/GenBank/DDBJ databases">
        <authorList>
            <person name="Li F."/>
        </authorList>
    </citation>
    <scope>NUCLEOTIDE SEQUENCE [LARGE SCALE GENOMIC DNA]</scope>
    <source>
        <strain evidence="2 3">10F1B-8-1</strain>
    </source>
</reference>
<gene>
    <name evidence="2" type="ORF">NUH29_09395</name>
</gene>
<dbReference type="RefSeq" id="WP_258798835.1">
    <property type="nucleotide sequence ID" value="NZ_JANTHX010000007.1"/>
</dbReference>
<evidence type="ECO:0000313" key="2">
    <source>
        <dbReference type="EMBL" id="MCS0499761.1"/>
    </source>
</evidence>
<feature type="transmembrane region" description="Helical" evidence="1">
    <location>
        <begin position="93"/>
        <end position="114"/>
    </location>
</feature>
<dbReference type="PANTHER" id="PTHR20992">
    <property type="entry name" value="AT15442P-RELATED"/>
    <property type="match status" value="1"/>
</dbReference>
<dbReference type="InterPro" id="IPR005240">
    <property type="entry name" value="DUF389"/>
</dbReference>
<dbReference type="EMBL" id="JANTHX010000007">
    <property type="protein sequence ID" value="MCS0499761.1"/>
    <property type="molecule type" value="Genomic_DNA"/>
</dbReference>
<keyword evidence="1" id="KW-0812">Transmembrane</keyword>
<keyword evidence="1" id="KW-0472">Membrane</keyword>
<name>A0ABT1ZGC8_9MICO</name>
<feature type="transmembrane region" description="Helical" evidence="1">
    <location>
        <begin position="134"/>
        <end position="151"/>
    </location>
</feature>
<sequence>MSRLTQALIPPSQRQTAEDLHDALDLSRGDVVRKRGAFFIMLVLSGVIAICGVIADSTATVIGAMIIAPLATPIQGMGFGIVTGHPRLVLRSFLWMVAGVAIVIVLGTLFSSIVIDPASLTTNSQITGRTSPQLLDMIAALATGFAGAFAMSRRDLSTVLPGVAISISLVPPLGVVGVCAGQGAFDLAFGALLLFALNALAIVIAASIVFTVAGYAREPSSMPAPRRRRAYLIVALLSLVVLVPLVLNSIVTLALASWNAQIRDASVAWISTKQGSHVDDVRWVGLTATVDVVTPDGDIPQLGDLSAELSDLPSFVSVVVDVSIATEHQVR</sequence>
<keyword evidence="1" id="KW-1133">Transmembrane helix</keyword>
<proteinExistence type="predicted"/>
<dbReference type="NCBIfam" id="TIGR00341">
    <property type="entry name" value="TIGR00341 family protein"/>
    <property type="match status" value="1"/>
</dbReference>
<organism evidence="2 3">
    <name type="scientific">Protaetiibacter mangrovi</name>
    <dbReference type="NCBI Taxonomy" id="2970926"/>
    <lineage>
        <taxon>Bacteria</taxon>
        <taxon>Bacillati</taxon>
        <taxon>Actinomycetota</taxon>
        <taxon>Actinomycetes</taxon>
        <taxon>Micrococcales</taxon>
        <taxon>Microbacteriaceae</taxon>
        <taxon>Protaetiibacter</taxon>
    </lineage>
</organism>
<dbReference type="Pfam" id="PF04087">
    <property type="entry name" value="DUF389"/>
    <property type="match status" value="1"/>
</dbReference>
<keyword evidence="3" id="KW-1185">Reference proteome</keyword>
<feature type="transmembrane region" description="Helical" evidence="1">
    <location>
        <begin position="163"/>
        <end position="185"/>
    </location>
</feature>
<feature type="transmembrane region" description="Helical" evidence="1">
    <location>
        <begin position="231"/>
        <end position="258"/>
    </location>
</feature>
<feature type="transmembrane region" description="Helical" evidence="1">
    <location>
        <begin position="36"/>
        <end position="55"/>
    </location>
</feature>
<feature type="transmembrane region" description="Helical" evidence="1">
    <location>
        <begin position="191"/>
        <end position="210"/>
    </location>
</feature>
<accession>A0ABT1ZGC8</accession>
<dbReference type="Proteomes" id="UP001205337">
    <property type="component" value="Unassembled WGS sequence"/>
</dbReference>
<feature type="transmembrane region" description="Helical" evidence="1">
    <location>
        <begin position="61"/>
        <end position="81"/>
    </location>
</feature>
<protein>
    <submittedName>
        <fullName evidence="2">TIGR00341 family protein</fullName>
    </submittedName>
</protein>
<dbReference type="PANTHER" id="PTHR20992:SF9">
    <property type="entry name" value="AT15442P-RELATED"/>
    <property type="match status" value="1"/>
</dbReference>
<evidence type="ECO:0000256" key="1">
    <source>
        <dbReference type="SAM" id="Phobius"/>
    </source>
</evidence>
<evidence type="ECO:0000313" key="3">
    <source>
        <dbReference type="Proteomes" id="UP001205337"/>
    </source>
</evidence>
<comment type="caution">
    <text evidence="2">The sequence shown here is derived from an EMBL/GenBank/DDBJ whole genome shotgun (WGS) entry which is preliminary data.</text>
</comment>